<proteinExistence type="predicted"/>
<sequence>MSKPNTAEEIYIDLLNRIISLELEPGQKISENAISEVYGVSRSVVRNSFARLMQNGFLVVYPQRGTYVSKIDLDYIRTALLIRIAIEKEMLYRFMTKGNMKETIKKMEENVNEQERFYYASEYISEFKELDEAFHECIILSVENKNVLKTLNEQLLHISRWRKVYVKSGYRISHLVDEHKEILAAIKDNDVSRAMDCMSKHIDTISAVIGFNKEFLHYVKTDD</sequence>
<dbReference type="Pfam" id="PF07729">
    <property type="entry name" value="FCD"/>
    <property type="match status" value="1"/>
</dbReference>
<dbReference type="GeneID" id="79842832"/>
<dbReference type="InterPro" id="IPR000524">
    <property type="entry name" value="Tscrpt_reg_HTH_GntR"/>
</dbReference>
<evidence type="ECO:0000256" key="2">
    <source>
        <dbReference type="ARBA" id="ARBA00023125"/>
    </source>
</evidence>
<dbReference type="GO" id="GO:0003677">
    <property type="term" value="F:DNA binding"/>
    <property type="evidence" value="ECO:0007669"/>
    <property type="project" value="UniProtKB-KW"/>
</dbReference>
<gene>
    <name evidence="6" type="primary">ydfH_1</name>
    <name evidence="5" type="ORF">HMPREF3195_01417</name>
    <name evidence="6" type="ORF">NCTC11460_00321</name>
</gene>
<evidence type="ECO:0000313" key="7">
    <source>
        <dbReference type="Proteomes" id="UP000070326"/>
    </source>
</evidence>
<dbReference type="PATRIC" id="fig|1261.3.peg.154"/>
<dbReference type="SMART" id="SM00895">
    <property type="entry name" value="FCD"/>
    <property type="match status" value="1"/>
</dbReference>
<dbReference type="PROSITE" id="PS50949">
    <property type="entry name" value="HTH_GNTR"/>
    <property type="match status" value="1"/>
</dbReference>
<dbReference type="InterPro" id="IPR036388">
    <property type="entry name" value="WH-like_DNA-bd_sf"/>
</dbReference>
<dbReference type="InterPro" id="IPR011711">
    <property type="entry name" value="GntR_C"/>
</dbReference>
<keyword evidence="1" id="KW-0805">Transcription regulation</keyword>
<evidence type="ECO:0000256" key="1">
    <source>
        <dbReference type="ARBA" id="ARBA00023015"/>
    </source>
</evidence>
<evidence type="ECO:0000313" key="5">
    <source>
        <dbReference type="EMBL" id="KXI11440.1"/>
    </source>
</evidence>
<dbReference type="EMBL" id="LSQZ01000072">
    <property type="protein sequence ID" value="KXI11440.1"/>
    <property type="molecule type" value="Genomic_DNA"/>
</dbReference>
<dbReference type="CDD" id="cd07377">
    <property type="entry name" value="WHTH_GntR"/>
    <property type="match status" value="1"/>
</dbReference>
<dbReference type="Gene3D" id="1.10.10.10">
    <property type="entry name" value="Winged helix-like DNA-binding domain superfamily/Winged helix DNA-binding domain"/>
    <property type="match status" value="1"/>
</dbReference>
<evidence type="ECO:0000313" key="6">
    <source>
        <dbReference type="EMBL" id="SUB60416.1"/>
    </source>
</evidence>
<dbReference type="Proteomes" id="UP000255101">
    <property type="component" value="Unassembled WGS sequence"/>
</dbReference>
<protein>
    <submittedName>
        <fullName evidence="5">Transcriptional regulator, GntR family</fullName>
    </submittedName>
</protein>
<dbReference type="SMART" id="SM00345">
    <property type="entry name" value="HTH_GNTR"/>
    <property type="match status" value="1"/>
</dbReference>
<accession>A0A135YPY3</accession>
<evidence type="ECO:0000256" key="3">
    <source>
        <dbReference type="ARBA" id="ARBA00023163"/>
    </source>
</evidence>
<keyword evidence="2" id="KW-0238">DNA-binding</keyword>
<dbReference type="InterPro" id="IPR036390">
    <property type="entry name" value="WH_DNA-bd_sf"/>
</dbReference>
<organism evidence="5 7">
    <name type="scientific">Peptostreptococcus anaerobius</name>
    <dbReference type="NCBI Taxonomy" id="1261"/>
    <lineage>
        <taxon>Bacteria</taxon>
        <taxon>Bacillati</taxon>
        <taxon>Bacillota</taxon>
        <taxon>Clostridia</taxon>
        <taxon>Peptostreptococcales</taxon>
        <taxon>Peptostreptococcaceae</taxon>
        <taxon>Peptostreptococcus</taxon>
    </lineage>
</organism>
<reference evidence="6 8" key="2">
    <citation type="submission" date="2018-06" db="EMBL/GenBank/DDBJ databases">
        <authorList>
            <consortium name="Pathogen Informatics"/>
            <person name="Doyle S."/>
        </authorList>
    </citation>
    <scope>NUCLEOTIDE SEQUENCE [LARGE SCALE GENOMIC DNA]</scope>
    <source>
        <strain evidence="6 8">NCTC11460</strain>
    </source>
</reference>
<reference evidence="5 7" key="1">
    <citation type="submission" date="2016-02" db="EMBL/GenBank/DDBJ databases">
        <authorList>
            <person name="Wen L."/>
            <person name="He K."/>
            <person name="Yang H."/>
        </authorList>
    </citation>
    <scope>NUCLEOTIDE SEQUENCE [LARGE SCALE GENOMIC DNA]</scope>
    <source>
        <strain evidence="5 7">MJR8628A</strain>
    </source>
</reference>
<dbReference type="AlphaFoldDB" id="A0A135YPY3"/>
<dbReference type="SUPFAM" id="SSF48008">
    <property type="entry name" value="GntR ligand-binding domain-like"/>
    <property type="match status" value="1"/>
</dbReference>
<name>A0A135YPY3_9FIRM</name>
<evidence type="ECO:0000313" key="8">
    <source>
        <dbReference type="Proteomes" id="UP000255101"/>
    </source>
</evidence>
<dbReference type="Proteomes" id="UP000070326">
    <property type="component" value="Unassembled WGS sequence"/>
</dbReference>
<feature type="domain" description="HTH gntR-type" evidence="4">
    <location>
        <begin position="4"/>
        <end position="71"/>
    </location>
</feature>
<dbReference type="GO" id="GO:0003700">
    <property type="term" value="F:DNA-binding transcription factor activity"/>
    <property type="evidence" value="ECO:0007669"/>
    <property type="project" value="InterPro"/>
</dbReference>
<dbReference type="STRING" id="1261.HMPREF3195_01417"/>
<dbReference type="PANTHER" id="PTHR43537:SF45">
    <property type="entry name" value="GNTR FAMILY REGULATORY PROTEIN"/>
    <property type="match status" value="1"/>
</dbReference>
<evidence type="ECO:0000259" key="4">
    <source>
        <dbReference type="PROSITE" id="PS50949"/>
    </source>
</evidence>
<keyword evidence="3" id="KW-0804">Transcription</keyword>
<dbReference type="Pfam" id="PF00392">
    <property type="entry name" value="GntR"/>
    <property type="match status" value="1"/>
</dbReference>
<dbReference type="RefSeq" id="WP_002843928.1">
    <property type="nucleotide sequence ID" value="NZ_CAMPYD010000032.1"/>
</dbReference>
<dbReference type="EMBL" id="UGTB01000004">
    <property type="protein sequence ID" value="SUB60416.1"/>
    <property type="molecule type" value="Genomic_DNA"/>
</dbReference>
<dbReference type="Gene3D" id="1.20.120.530">
    <property type="entry name" value="GntR ligand-binding domain-like"/>
    <property type="match status" value="1"/>
</dbReference>
<dbReference type="InterPro" id="IPR008920">
    <property type="entry name" value="TF_FadR/GntR_C"/>
</dbReference>
<dbReference type="PANTHER" id="PTHR43537">
    <property type="entry name" value="TRANSCRIPTIONAL REGULATOR, GNTR FAMILY"/>
    <property type="match status" value="1"/>
</dbReference>
<dbReference type="eggNOG" id="COG1802">
    <property type="taxonomic scope" value="Bacteria"/>
</dbReference>
<dbReference type="SUPFAM" id="SSF46785">
    <property type="entry name" value="Winged helix' DNA-binding domain"/>
    <property type="match status" value="1"/>
</dbReference>